<evidence type="ECO:0000259" key="4">
    <source>
        <dbReference type="PROSITE" id="PS50850"/>
    </source>
</evidence>
<dbReference type="GO" id="GO:0016020">
    <property type="term" value="C:membrane"/>
    <property type="evidence" value="ECO:0007669"/>
    <property type="project" value="UniProtKB-SubCell"/>
</dbReference>
<feature type="transmembrane region" description="Helical" evidence="3">
    <location>
        <begin position="218"/>
        <end position="236"/>
    </location>
</feature>
<organism evidence="6 8">
    <name type="scientific">Bursaphelenchus xylophilus</name>
    <name type="common">Pinewood nematode worm</name>
    <name type="synonym">Aphelenchoides xylophilus</name>
    <dbReference type="NCBI Taxonomy" id="6326"/>
    <lineage>
        <taxon>Eukaryota</taxon>
        <taxon>Metazoa</taxon>
        <taxon>Ecdysozoa</taxon>
        <taxon>Nematoda</taxon>
        <taxon>Chromadorea</taxon>
        <taxon>Rhabditida</taxon>
        <taxon>Tylenchina</taxon>
        <taxon>Tylenchomorpha</taxon>
        <taxon>Aphelenchoidea</taxon>
        <taxon>Aphelenchoididae</taxon>
        <taxon>Bursaphelenchus</taxon>
    </lineage>
</organism>
<dbReference type="SMR" id="A0A1I7S0P8"/>
<feature type="transmembrane region" description="Helical" evidence="3">
    <location>
        <begin position="320"/>
        <end position="341"/>
    </location>
</feature>
<dbReference type="EMBL" id="CAJFCV020000001">
    <property type="protein sequence ID" value="CAG9088227.1"/>
    <property type="molecule type" value="Genomic_DNA"/>
</dbReference>
<feature type="domain" description="Major facilitator superfamily (MFS) profile" evidence="4">
    <location>
        <begin position="50"/>
        <end position="473"/>
    </location>
</feature>
<dbReference type="GO" id="GO:0022857">
    <property type="term" value="F:transmembrane transporter activity"/>
    <property type="evidence" value="ECO:0007669"/>
    <property type="project" value="InterPro"/>
</dbReference>
<dbReference type="Pfam" id="PF07690">
    <property type="entry name" value="MFS_1"/>
    <property type="match status" value="1"/>
</dbReference>
<reference evidence="5" key="2">
    <citation type="submission" date="2020-09" db="EMBL/GenBank/DDBJ databases">
        <authorList>
            <person name="Kikuchi T."/>
        </authorList>
    </citation>
    <scope>NUCLEOTIDE SEQUENCE</scope>
    <source>
        <strain evidence="5">Ka4C1</strain>
    </source>
</reference>
<keyword evidence="3" id="KW-0812">Transmembrane</keyword>
<protein>
    <submittedName>
        <fullName evidence="5">(pine wood nematode) hypothetical protein</fullName>
    </submittedName>
    <submittedName>
        <fullName evidence="8">MFS domain-containing protein</fullName>
    </submittedName>
</protein>
<feature type="transmembrane region" description="Helical" evidence="3">
    <location>
        <begin position="413"/>
        <end position="436"/>
    </location>
</feature>
<keyword evidence="3" id="KW-0472">Membrane</keyword>
<dbReference type="InterPro" id="IPR011701">
    <property type="entry name" value="MFS"/>
</dbReference>
<evidence type="ECO:0000256" key="1">
    <source>
        <dbReference type="ARBA" id="ARBA00004141"/>
    </source>
</evidence>
<dbReference type="InterPro" id="IPR036259">
    <property type="entry name" value="MFS_trans_sf"/>
</dbReference>
<dbReference type="Proteomes" id="UP000095284">
    <property type="component" value="Unplaced"/>
</dbReference>
<feature type="compositionally biased region" description="Polar residues" evidence="2">
    <location>
        <begin position="496"/>
        <end position="514"/>
    </location>
</feature>
<dbReference type="OrthoDB" id="2985014at2759"/>
<reference evidence="8" key="1">
    <citation type="submission" date="2016-11" db="UniProtKB">
        <authorList>
            <consortium name="WormBaseParasite"/>
        </authorList>
    </citation>
    <scope>IDENTIFICATION</scope>
</reference>
<dbReference type="PANTHER" id="PTHR45757">
    <property type="entry name" value="PROTEIN CBG23364-RELATED"/>
    <property type="match status" value="1"/>
</dbReference>
<dbReference type="AlphaFoldDB" id="A0A1I7S0P8"/>
<evidence type="ECO:0000313" key="7">
    <source>
        <dbReference type="Proteomes" id="UP000659654"/>
    </source>
</evidence>
<dbReference type="SUPFAM" id="SSF103473">
    <property type="entry name" value="MFS general substrate transporter"/>
    <property type="match status" value="1"/>
</dbReference>
<gene>
    <name evidence="5" type="ORF">BXYJ_LOCUS2414</name>
</gene>
<evidence type="ECO:0000313" key="6">
    <source>
        <dbReference type="Proteomes" id="UP000095284"/>
    </source>
</evidence>
<feature type="transmembrane region" description="Helical" evidence="3">
    <location>
        <begin position="353"/>
        <end position="376"/>
    </location>
</feature>
<proteinExistence type="predicted"/>
<evidence type="ECO:0000256" key="2">
    <source>
        <dbReference type="SAM" id="MobiDB-lite"/>
    </source>
</evidence>
<dbReference type="Gene3D" id="1.20.1250.20">
    <property type="entry name" value="MFS general substrate transporter like domains"/>
    <property type="match status" value="2"/>
</dbReference>
<dbReference type="EMBL" id="CAJFDI010000001">
    <property type="protein sequence ID" value="CAD5211409.1"/>
    <property type="molecule type" value="Genomic_DNA"/>
</dbReference>
<feature type="transmembrane region" description="Helical" evidence="3">
    <location>
        <begin position="97"/>
        <end position="117"/>
    </location>
</feature>
<dbReference type="Proteomes" id="UP000582659">
    <property type="component" value="Unassembled WGS sequence"/>
</dbReference>
<dbReference type="PROSITE" id="PS50850">
    <property type="entry name" value="MFS"/>
    <property type="match status" value="1"/>
</dbReference>
<feature type="transmembrane region" description="Helical" evidence="3">
    <location>
        <begin position="43"/>
        <end position="68"/>
    </location>
</feature>
<evidence type="ECO:0000313" key="8">
    <source>
        <dbReference type="WBParaSite" id="BXY_0657200.1"/>
    </source>
</evidence>
<comment type="subcellular location">
    <subcellularLocation>
        <location evidence="1">Membrane</location>
        <topology evidence="1">Multi-pass membrane protein</topology>
    </subcellularLocation>
</comment>
<dbReference type="Proteomes" id="UP000659654">
    <property type="component" value="Unassembled WGS sequence"/>
</dbReference>
<feature type="region of interest" description="Disordered" evidence="2">
    <location>
        <begin position="1"/>
        <end position="29"/>
    </location>
</feature>
<feature type="transmembrane region" description="Helical" evidence="3">
    <location>
        <begin position="281"/>
        <end position="300"/>
    </location>
</feature>
<dbReference type="PANTHER" id="PTHR45757:SF11">
    <property type="entry name" value="MAJOR FACILITATOR SUPERFAMILY (MFS) PROFILE DOMAIN-CONTAINING PROTEIN"/>
    <property type="match status" value="1"/>
</dbReference>
<dbReference type="InterPro" id="IPR020846">
    <property type="entry name" value="MFS_dom"/>
</dbReference>
<dbReference type="WBParaSite" id="BXY_0657200.1">
    <property type="protein sequence ID" value="BXY_0657200.1"/>
    <property type="gene ID" value="BXY_0657200"/>
</dbReference>
<keyword evidence="3" id="KW-1133">Transmembrane helix</keyword>
<keyword evidence="7" id="KW-1185">Reference proteome</keyword>
<feature type="transmembrane region" description="Helical" evidence="3">
    <location>
        <begin position="185"/>
        <end position="212"/>
    </location>
</feature>
<name>A0A1I7S0P8_BURXY</name>
<evidence type="ECO:0000313" key="5">
    <source>
        <dbReference type="EMBL" id="CAD5211409.1"/>
    </source>
</evidence>
<feature type="region of interest" description="Disordered" evidence="2">
    <location>
        <begin position="480"/>
        <end position="514"/>
    </location>
</feature>
<sequence length="514" mass="56643">MQVNPAFEEDLENIKPVQEPKPQTIVTEPKEPPKSFFGHKVRWVVMLLGTLCLSAVMCNSLALNFTVICMYKEEDVSWNNTEPHQKTSLYDEIERSWLFAAVAIGQLIGTIPLAYLTPTLGMKLIFSIFGAISAISTLLLPASVPLGFFAVFIIRMLQGSATATSFPAIGSIVAEWSTLKKSGTYIAWMSIHLQFAQVFTMPLGGVLCGSSWSWPSLYYIQGGLTAILFILFWFVYTDSPEIHKSVSSKELKTIKKNKVVQVVEVDKKLDIPYLEIMKDPAVIGIMLSNFGANIGLQFFFQYGPVYLNQVQGFDIRNTGVAAAFPYLIAIIVKFLVGPASEAIEKVPWISEKAVVIIFASLSQYTMVVAFVLLAYLPRSQQVFSQICYTIAIVASGLNAIGVFKSTQMICGRFVPFILSVNMFIMSLCILMIPFVVTGLAPNGTPSEWATLFVATAILVAIVTTIFNFTAQVTPRKWAYKSNDPSTNGDAKKAENQKATQGNGTQNSVNQQNQV</sequence>
<evidence type="ECO:0000256" key="3">
    <source>
        <dbReference type="SAM" id="Phobius"/>
    </source>
</evidence>
<feature type="transmembrane region" description="Helical" evidence="3">
    <location>
        <begin position="448"/>
        <end position="470"/>
    </location>
</feature>
<accession>A0A1I7S0P8</accession>
<feature type="transmembrane region" description="Helical" evidence="3">
    <location>
        <begin position="382"/>
        <end position="401"/>
    </location>
</feature>